<organism evidence="1 2">
    <name type="scientific">Mucilaginibacter panaciglaebae</name>
    <dbReference type="NCBI Taxonomy" id="502331"/>
    <lineage>
        <taxon>Bacteria</taxon>
        <taxon>Pseudomonadati</taxon>
        <taxon>Bacteroidota</taxon>
        <taxon>Sphingobacteriia</taxon>
        <taxon>Sphingobacteriales</taxon>
        <taxon>Sphingobacteriaceae</taxon>
        <taxon>Mucilaginibacter</taxon>
    </lineage>
</organism>
<dbReference type="Proteomes" id="UP001500841">
    <property type="component" value="Unassembled WGS sequence"/>
</dbReference>
<name>A0ABP7WIH5_9SPHI</name>
<reference evidence="2" key="1">
    <citation type="journal article" date="2019" name="Int. J. Syst. Evol. Microbiol.">
        <title>The Global Catalogue of Microorganisms (GCM) 10K type strain sequencing project: providing services to taxonomists for standard genome sequencing and annotation.</title>
        <authorList>
            <consortium name="The Broad Institute Genomics Platform"/>
            <consortium name="The Broad Institute Genome Sequencing Center for Infectious Disease"/>
            <person name="Wu L."/>
            <person name="Ma J."/>
        </authorList>
    </citation>
    <scope>NUCLEOTIDE SEQUENCE [LARGE SCALE GENOMIC DNA]</scope>
    <source>
        <strain evidence="2">JCM 17085</strain>
    </source>
</reference>
<dbReference type="EMBL" id="BAABCV010000003">
    <property type="protein sequence ID" value="GAA4089778.1"/>
    <property type="molecule type" value="Genomic_DNA"/>
</dbReference>
<gene>
    <name evidence="1" type="ORF">GCM10022392_08980</name>
</gene>
<sequence length="48" mass="5556">MIRKYNKTNNPEFSTDELELLNLIAELIAEIIIKETDEGDYESAIKKV</sequence>
<accession>A0ABP7WIH5</accession>
<keyword evidence="2" id="KW-1185">Reference proteome</keyword>
<proteinExistence type="predicted"/>
<evidence type="ECO:0000313" key="1">
    <source>
        <dbReference type="EMBL" id="GAA4089778.1"/>
    </source>
</evidence>
<dbReference type="RefSeq" id="WP_345101263.1">
    <property type="nucleotide sequence ID" value="NZ_BAABCV010000003.1"/>
</dbReference>
<evidence type="ECO:0000313" key="2">
    <source>
        <dbReference type="Proteomes" id="UP001500841"/>
    </source>
</evidence>
<comment type="caution">
    <text evidence="1">The sequence shown here is derived from an EMBL/GenBank/DDBJ whole genome shotgun (WGS) entry which is preliminary data.</text>
</comment>
<protein>
    <submittedName>
        <fullName evidence="1">Uncharacterized protein</fullName>
    </submittedName>
</protein>